<dbReference type="InterPro" id="IPR016688">
    <property type="entry name" value="MscS-like_plants/fungi"/>
</dbReference>
<comment type="subcellular location">
    <subcellularLocation>
        <location evidence="1">Membrane</location>
        <topology evidence="1">Multi-pass membrane protein</topology>
    </subcellularLocation>
</comment>
<dbReference type="EMBL" id="OU594950">
    <property type="protein sequence ID" value="CAG9294402.1"/>
    <property type="molecule type" value="Genomic_DNA"/>
</dbReference>
<dbReference type="AlphaFoldDB" id="A0A8J9X8Z5"/>
<comment type="similarity">
    <text evidence="2">Belongs to the MscS (TC 1.A.23) family.</text>
</comment>
<accession>A0A8J9X8Z5</accession>
<sequence length="153" mass="17098">VEGWIVEKMDLFTTTLRMISSRKVATFSNASLARSCIVNLKRSENAQINILLKFDSEISLSKVKVFTKAVNRFVEKHSKEWLAVTSFRKIRVEADLGFVEYQLGLLHRKAWQDTLAIAESRASVSGFCGALQKKLGIALATTSVPKVCACCRQ</sequence>
<dbReference type="GO" id="GO:0005886">
    <property type="term" value="C:plasma membrane"/>
    <property type="evidence" value="ECO:0007669"/>
    <property type="project" value="TreeGrafter"/>
</dbReference>
<protein>
    <submittedName>
        <fullName evidence="3">Uncharacterized protein</fullName>
    </submittedName>
</protein>
<gene>
    <name evidence="3" type="ORF">PTTT1_LOCUS54569</name>
</gene>
<evidence type="ECO:0000256" key="2">
    <source>
        <dbReference type="ARBA" id="ARBA00008017"/>
    </source>
</evidence>
<dbReference type="GO" id="GO:0006820">
    <property type="term" value="P:monoatomic anion transport"/>
    <property type="evidence" value="ECO:0007669"/>
    <property type="project" value="TreeGrafter"/>
</dbReference>
<dbReference type="PANTHER" id="PTHR31618">
    <property type="entry name" value="MECHANOSENSITIVE ION CHANNEL PROTEIN 5"/>
    <property type="match status" value="1"/>
</dbReference>
<dbReference type="Proteomes" id="UP000836788">
    <property type="component" value="Chromosome 9"/>
</dbReference>
<proteinExistence type="inferred from homology"/>
<feature type="non-terminal residue" evidence="3">
    <location>
        <position position="1"/>
    </location>
</feature>
<dbReference type="PANTHER" id="PTHR31618:SF1">
    <property type="entry name" value="EF-HAND DOMAIN-CONTAINING PROTEIN"/>
    <property type="match status" value="1"/>
</dbReference>
<evidence type="ECO:0000256" key="1">
    <source>
        <dbReference type="ARBA" id="ARBA00004141"/>
    </source>
</evidence>
<evidence type="ECO:0000313" key="3">
    <source>
        <dbReference type="EMBL" id="CAG9294402.1"/>
    </source>
</evidence>
<name>A0A8J9X8Z5_PHATR</name>
<organism evidence="3">
    <name type="scientific">Phaeodactylum tricornutum</name>
    <name type="common">Diatom</name>
    <dbReference type="NCBI Taxonomy" id="2850"/>
    <lineage>
        <taxon>Eukaryota</taxon>
        <taxon>Sar</taxon>
        <taxon>Stramenopiles</taxon>
        <taxon>Ochrophyta</taxon>
        <taxon>Bacillariophyta</taxon>
        <taxon>Bacillariophyceae</taxon>
        <taxon>Bacillariophycidae</taxon>
        <taxon>Naviculales</taxon>
        <taxon>Phaeodactylaceae</taxon>
        <taxon>Phaeodactylum</taxon>
    </lineage>
</organism>
<dbReference type="GO" id="GO:0008381">
    <property type="term" value="F:mechanosensitive monoatomic ion channel activity"/>
    <property type="evidence" value="ECO:0007669"/>
    <property type="project" value="TreeGrafter"/>
</dbReference>
<reference evidence="3" key="1">
    <citation type="submission" date="2022-02" db="EMBL/GenBank/DDBJ databases">
        <authorList>
            <person name="Giguere J D."/>
        </authorList>
    </citation>
    <scope>NUCLEOTIDE SEQUENCE</scope>
    <source>
        <strain evidence="3">CCAP 1055/1</strain>
    </source>
</reference>